<evidence type="ECO:0000313" key="9">
    <source>
        <dbReference type="Proteomes" id="UP000319023"/>
    </source>
</evidence>
<dbReference type="NCBIfam" id="TIGR00060">
    <property type="entry name" value="L18_bact"/>
    <property type="match status" value="1"/>
</dbReference>
<protein>
    <recommendedName>
        <fullName evidence="6 7">Large ribosomal subunit protein uL18</fullName>
    </recommendedName>
</protein>
<dbReference type="GO" id="GO:0022625">
    <property type="term" value="C:cytosolic large ribosomal subunit"/>
    <property type="evidence" value="ECO:0007669"/>
    <property type="project" value="TreeGrafter"/>
</dbReference>
<keyword evidence="4 7" id="KW-0689">Ribosomal protein</keyword>
<dbReference type="HAMAP" id="MF_01337_B">
    <property type="entry name" value="Ribosomal_uL18_B"/>
    <property type="match status" value="1"/>
</dbReference>
<keyword evidence="2 7" id="KW-0699">rRNA-binding</keyword>
<sequence length="115" mass="12669">MNSKSDSRIRRAAKTRIRISQQDKPRLSVFKSSQNLYAQVFDSTGSTVLASASTNEKEDKMASNNLSSAKAIGQKIAERAIEAGIKKVVFDRSGYKYHGRIKAIAESAREAGLEF</sequence>
<dbReference type="EMBL" id="SHBN01000001">
    <property type="protein sequence ID" value="RZO12542.1"/>
    <property type="molecule type" value="Genomic_DNA"/>
</dbReference>
<dbReference type="SUPFAM" id="SSF53137">
    <property type="entry name" value="Translational machinery components"/>
    <property type="match status" value="1"/>
</dbReference>
<dbReference type="GO" id="GO:0003735">
    <property type="term" value="F:structural constituent of ribosome"/>
    <property type="evidence" value="ECO:0007669"/>
    <property type="project" value="InterPro"/>
</dbReference>
<dbReference type="PANTHER" id="PTHR12899">
    <property type="entry name" value="39S RIBOSOMAL PROTEIN L18, MITOCHONDRIAL"/>
    <property type="match status" value="1"/>
</dbReference>
<evidence type="ECO:0000256" key="4">
    <source>
        <dbReference type="ARBA" id="ARBA00022980"/>
    </source>
</evidence>
<dbReference type="InterPro" id="IPR005484">
    <property type="entry name" value="Ribosomal_uL18_bac/plant/anim"/>
</dbReference>
<dbReference type="FunFam" id="3.30.420.100:FF:000001">
    <property type="entry name" value="50S ribosomal protein L18"/>
    <property type="match status" value="1"/>
</dbReference>
<name>A0A520LU54_9GAMM</name>
<dbReference type="InterPro" id="IPR004389">
    <property type="entry name" value="Ribosomal_uL18_bac-type"/>
</dbReference>
<evidence type="ECO:0000256" key="1">
    <source>
        <dbReference type="ARBA" id="ARBA00007116"/>
    </source>
</evidence>
<dbReference type="GO" id="GO:0008097">
    <property type="term" value="F:5S rRNA binding"/>
    <property type="evidence" value="ECO:0007669"/>
    <property type="project" value="TreeGrafter"/>
</dbReference>
<comment type="caution">
    <text evidence="8">The sequence shown here is derived from an EMBL/GenBank/DDBJ whole genome shotgun (WGS) entry which is preliminary data.</text>
</comment>
<keyword evidence="3 7" id="KW-0694">RNA-binding</keyword>
<comment type="similarity">
    <text evidence="1 7">Belongs to the universal ribosomal protein uL18 family.</text>
</comment>
<evidence type="ECO:0000256" key="6">
    <source>
        <dbReference type="ARBA" id="ARBA00035197"/>
    </source>
</evidence>
<keyword evidence="5 7" id="KW-0687">Ribonucleoprotein</keyword>
<dbReference type="Gene3D" id="3.30.420.100">
    <property type="match status" value="1"/>
</dbReference>
<organism evidence="8 9">
    <name type="scientific">SAR86 cluster bacterium</name>
    <dbReference type="NCBI Taxonomy" id="2030880"/>
    <lineage>
        <taxon>Bacteria</taxon>
        <taxon>Pseudomonadati</taxon>
        <taxon>Pseudomonadota</taxon>
        <taxon>Gammaproteobacteria</taxon>
        <taxon>SAR86 cluster</taxon>
    </lineage>
</organism>
<evidence type="ECO:0000256" key="2">
    <source>
        <dbReference type="ARBA" id="ARBA00022730"/>
    </source>
</evidence>
<comment type="subunit">
    <text evidence="7">Part of the 50S ribosomal subunit; part of the 5S rRNA/L5/L18/L25 subcomplex. Contacts the 5S and 23S rRNAs.</text>
</comment>
<proteinExistence type="inferred from homology"/>
<dbReference type="Pfam" id="PF00861">
    <property type="entry name" value="Ribosomal_L18p"/>
    <property type="match status" value="1"/>
</dbReference>
<dbReference type="PANTHER" id="PTHR12899:SF3">
    <property type="entry name" value="LARGE RIBOSOMAL SUBUNIT PROTEIN UL18M"/>
    <property type="match status" value="1"/>
</dbReference>
<dbReference type="Proteomes" id="UP000319023">
    <property type="component" value="Unassembled WGS sequence"/>
</dbReference>
<evidence type="ECO:0000256" key="5">
    <source>
        <dbReference type="ARBA" id="ARBA00023274"/>
    </source>
</evidence>
<evidence type="ECO:0000256" key="3">
    <source>
        <dbReference type="ARBA" id="ARBA00022884"/>
    </source>
</evidence>
<accession>A0A520LU54</accession>
<reference evidence="8 9" key="1">
    <citation type="submission" date="2019-02" db="EMBL/GenBank/DDBJ databases">
        <title>Prokaryotic population dynamics and viral predation in marine succession experiment using metagenomics: the confinement effect.</title>
        <authorList>
            <person name="Haro-Moreno J.M."/>
            <person name="Rodriguez-Valera F."/>
            <person name="Lopez-Perez M."/>
        </authorList>
    </citation>
    <scope>NUCLEOTIDE SEQUENCE [LARGE SCALE GENOMIC DNA]</scope>
    <source>
        <strain evidence="8">MED-G168</strain>
    </source>
</reference>
<gene>
    <name evidence="7" type="primary">rplR</name>
    <name evidence="8" type="ORF">EVB01_00060</name>
</gene>
<evidence type="ECO:0000313" key="8">
    <source>
        <dbReference type="EMBL" id="RZO12542.1"/>
    </source>
</evidence>
<dbReference type="GO" id="GO:0006412">
    <property type="term" value="P:translation"/>
    <property type="evidence" value="ECO:0007669"/>
    <property type="project" value="UniProtKB-UniRule"/>
</dbReference>
<dbReference type="InterPro" id="IPR057268">
    <property type="entry name" value="Ribosomal_L18"/>
</dbReference>
<comment type="function">
    <text evidence="7">This is one of the proteins that bind and probably mediate the attachment of the 5S RNA into the large ribosomal subunit, where it forms part of the central protuberance.</text>
</comment>
<dbReference type="AlphaFoldDB" id="A0A520LU54"/>
<dbReference type="CDD" id="cd00432">
    <property type="entry name" value="Ribosomal_L18_L5e"/>
    <property type="match status" value="1"/>
</dbReference>
<evidence type="ECO:0000256" key="7">
    <source>
        <dbReference type="HAMAP-Rule" id="MF_01337"/>
    </source>
</evidence>